<dbReference type="PANTHER" id="PTHR23322">
    <property type="entry name" value="FAS-ASSOCIATED PROTEIN"/>
    <property type="match status" value="1"/>
</dbReference>
<name>A0A8X7VXP0_BRACI</name>
<dbReference type="AlphaFoldDB" id="A0A8X7VXP0"/>
<dbReference type="GO" id="GO:0043161">
    <property type="term" value="P:proteasome-mediated ubiquitin-dependent protein catabolic process"/>
    <property type="evidence" value="ECO:0007669"/>
    <property type="project" value="TreeGrafter"/>
</dbReference>
<sequence>MGHLHLSHFSLLKPRNLNGFSSGEVHVRITLSKPLPKFIELETDDGDVITVEATDYLIASTEFSSHMLNRDTWANEAVSQTIKANFIFWQVYESTTEGSCTSYKVESIPVILVIDPTTGQKMRMWCGMSEFCSVVAKDEEEEELQRALAASLEDNGISSSMIHVSSSQYEWGYSSRVVSKA</sequence>
<evidence type="ECO:0000313" key="3">
    <source>
        <dbReference type="Proteomes" id="UP000886595"/>
    </source>
</evidence>
<dbReference type="SMART" id="SM00594">
    <property type="entry name" value="UAS"/>
    <property type="match status" value="1"/>
</dbReference>
<dbReference type="Gene3D" id="3.40.30.10">
    <property type="entry name" value="Glutaredoxin"/>
    <property type="match status" value="1"/>
</dbReference>
<dbReference type="GO" id="GO:0005634">
    <property type="term" value="C:nucleus"/>
    <property type="evidence" value="ECO:0007669"/>
    <property type="project" value="TreeGrafter"/>
</dbReference>
<dbReference type="SUPFAM" id="SSF52833">
    <property type="entry name" value="Thioredoxin-like"/>
    <property type="match status" value="1"/>
</dbReference>
<feature type="domain" description="UAS" evidence="1">
    <location>
        <begin position="37"/>
        <end position="149"/>
    </location>
</feature>
<reference evidence="2 3" key="1">
    <citation type="submission" date="2020-02" db="EMBL/GenBank/DDBJ databases">
        <authorList>
            <person name="Ma Q."/>
            <person name="Huang Y."/>
            <person name="Song X."/>
            <person name="Pei D."/>
        </authorList>
    </citation>
    <scope>NUCLEOTIDE SEQUENCE [LARGE SCALE GENOMIC DNA]</scope>
    <source>
        <strain evidence="2">Sxm20200214</strain>
        <tissue evidence="2">Leaf</tissue>
    </source>
</reference>
<organism evidence="2 3">
    <name type="scientific">Brassica carinata</name>
    <name type="common">Ethiopian mustard</name>
    <name type="synonym">Abyssinian cabbage</name>
    <dbReference type="NCBI Taxonomy" id="52824"/>
    <lineage>
        <taxon>Eukaryota</taxon>
        <taxon>Viridiplantae</taxon>
        <taxon>Streptophyta</taxon>
        <taxon>Embryophyta</taxon>
        <taxon>Tracheophyta</taxon>
        <taxon>Spermatophyta</taxon>
        <taxon>Magnoliopsida</taxon>
        <taxon>eudicotyledons</taxon>
        <taxon>Gunneridae</taxon>
        <taxon>Pentapetalae</taxon>
        <taxon>rosids</taxon>
        <taxon>malvids</taxon>
        <taxon>Brassicales</taxon>
        <taxon>Brassicaceae</taxon>
        <taxon>Brassiceae</taxon>
        <taxon>Brassica</taxon>
    </lineage>
</organism>
<dbReference type="PROSITE" id="PS50330">
    <property type="entry name" value="UIM"/>
    <property type="match status" value="1"/>
</dbReference>
<dbReference type="OrthoDB" id="1733707at2759"/>
<dbReference type="InterPro" id="IPR036249">
    <property type="entry name" value="Thioredoxin-like_sf"/>
</dbReference>
<dbReference type="InterPro" id="IPR006577">
    <property type="entry name" value="UAS"/>
</dbReference>
<comment type="caution">
    <text evidence="2">The sequence shown here is derived from an EMBL/GenBank/DDBJ whole genome shotgun (WGS) entry which is preliminary data.</text>
</comment>
<evidence type="ECO:0000313" key="2">
    <source>
        <dbReference type="EMBL" id="KAG2319919.1"/>
    </source>
</evidence>
<dbReference type="InterPro" id="IPR003903">
    <property type="entry name" value="UIM_dom"/>
</dbReference>
<dbReference type="GO" id="GO:0043130">
    <property type="term" value="F:ubiquitin binding"/>
    <property type="evidence" value="ECO:0007669"/>
    <property type="project" value="TreeGrafter"/>
</dbReference>
<dbReference type="Proteomes" id="UP000886595">
    <property type="component" value="Unassembled WGS sequence"/>
</dbReference>
<dbReference type="CDD" id="cd02958">
    <property type="entry name" value="UAS"/>
    <property type="match status" value="1"/>
</dbReference>
<evidence type="ECO:0000259" key="1">
    <source>
        <dbReference type="SMART" id="SM00594"/>
    </source>
</evidence>
<proteinExistence type="predicted"/>
<accession>A0A8X7VXP0</accession>
<dbReference type="Pfam" id="PF13899">
    <property type="entry name" value="Thioredoxin_7"/>
    <property type="match status" value="1"/>
</dbReference>
<dbReference type="InterPro" id="IPR050730">
    <property type="entry name" value="UBX_domain-protein"/>
</dbReference>
<keyword evidence="3" id="KW-1185">Reference proteome</keyword>
<gene>
    <name evidence="2" type="ORF">Bca52824_013132</name>
</gene>
<dbReference type="EMBL" id="JAAMPC010000003">
    <property type="protein sequence ID" value="KAG2319919.1"/>
    <property type="molecule type" value="Genomic_DNA"/>
</dbReference>
<dbReference type="PANTHER" id="PTHR23322:SF6">
    <property type="entry name" value="UBX DOMAIN-CONTAINING PROTEIN 7"/>
    <property type="match status" value="1"/>
</dbReference>
<protein>
    <recommendedName>
        <fullName evidence="1">UAS domain-containing protein</fullName>
    </recommendedName>
</protein>